<dbReference type="EMBL" id="RQTK01000616">
    <property type="protein sequence ID" value="RUS77030.1"/>
    <property type="molecule type" value="Genomic_DNA"/>
</dbReference>
<dbReference type="InterPro" id="IPR000782">
    <property type="entry name" value="FAS1_domain"/>
</dbReference>
<reference evidence="6 7" key="1">
    <citation type="submission" date="2019-01" db="EMBL/GenBank/DDBJ databases">
        <title>A draft genome assembly of the solar-powered sea slug Elysia chlorotica.</title>
        <authorList>
            <person name="Cai H."/>
            <person name="Li Q."/>
            <person name="Fang X."/>
            <person name="Li J."/>
            <person name="Curtis N.E."/>
            <person name="Altenburger A."/>
            <person name="Shibata T."/>
            <person name="Feng M."/>
            <person name="Maeda T."/>
            <person name="Schwartz J.A."/>
            <person name="Shigenobu S."/>
            <person name="Lundholm N."/>
            <person name="Nishiyama T."/>
            <person name="Yang H."/>
            <person name="Hasebe M."/>
            <person name="Li S."/>
            <person name="Pierce S.K."/>
            <person name="Wang J."/>
        </authorList>
    </citation>
    <scope>NUCLEOTIDE SEQUENCE [LARGE SCALE GENOMIC DNA]</scope>
    <source>
        <strain evidence="6">EC2010</strain>
        <tissue evidence="6">Whole organism of an adult</tissue>
    </source>
</reference>
<dbReference type="Pfam" id="PF02469">
    <property type="entry name" value="Fasciclin"/>
    <property type="match status" value="1"/>
</dbReference>
<dbReference type="Gene3D" id="2.30.180.10">
    <property type="entry name" value="FAS1 domain"/>
    <property type="match status" value="1"/>
</dbReference>
<feature type="non-terminal residue" evidence="6">
    <location>
        <position position="187"/>
    </location>
</feature>
<dbReference type="OrthoDB" id="286301at2759"/>
<evidence type="ECO:0000256" key="3">
    <source>
        <dbReference type="ARBA" id="ARBA00023157"/>
    </source>
</evidence>
<evidence type="ECO:0000256" key="2">
    <source>
        <dbReference type="ARBA" id="ARBA00023136"/>
    </source>
</evidence>
<keyword evidence="7" id="KW-1185">Reference proteome</keyword>
<dbReference type="GO" id="GO:0016020">
    <property type="term" value="C:membrane"/>
    <property type="evidence" value="ECO:0007669"/>
    <property type="project" value="UniProtKB-SubCell"/>
</dbReference>
<name>A0A433T606_ELYCH</name>
<dbReference type="SMART" id="SM00554">
    <property type="entry name" value="FAS1"/>
    <property type="match status" value="1"/>
</dbReference>
<dbReference type="PANTHER" id="PTHR24038:SF11">
    <property type="entry name" value="INTEGRIN BETA-LIKE PROTEIN E"/>
    <property type="match status" value="1"/>
</dbReference>
<comment type="subcellular location">
    <subcellularLocation>
        <location evidence="1">Membrane</location>
    </subcellularLocation>
</comment>
<keyword evidence="2" id="KW-0472">Membrane</keyword>
<evidence type="ECO:0000259" key="5">
    <source>
        <dbReference type="PROSITE" id="PS50213"/>
    </source>
</evidence>
<proteinExistence type="predicted"/>
<dbReference type="InterPro" id="IPR036378">
    <property type="entry name" value="FAS1_dom_sf"/>
</dbReference>
<dbReference type="PROSITE" id="PS50213">
    <property type="entry name" value="FAS1"/>
    <property type="match status" value="1"/>
</dbReference>
<accession>A0A433T606</accession>
<dbReference type="SUPFAM" id="SSF82153">
    <property type="entry name" value="FAS1 domain"/>
    <property type="match status" value="1"/>
</dbReference>
<protein>
    <recommendedName>
        <fullName evidence="5">FAS1 domain-containing protein</fullName>
    </recommendedName>
</protein>
<gene>
    <name evidence="6" type="ORF">EGW08_015210</name>
</gene>
<comment type="caution">
    <text evidence="6">The sequence shown here is derived from an EMBL/GenBank/DDBJ whole genome shotgun (WGS) entry which is preliminary data.</text>
</comment>
<organism evidence="6 7">
    <name type="scientific">Elysia chlorotica</name>
    <name type="common">Eastern emerald elysia</name>
    <name type="synonym">Sea slug</name>
    <dbReference type="NCBI Taxonomy" id="188477"/>
    <lineage>
        <taxon>Eukaryota</taxon>
        <taxon>Metazoa</taxon>
        <taxon>Spiralia</taxon>
        <taxon>Lophotrochozoa</taxon>
        <taxon>Mollusca</taxon>
        <taxon>Gastropoda</taxon>
        <taxon>Heterobranchia</taxon>
        <taxon>Euthyneura</taxon>
        <taxon>Panpulmonata</taxon>
        <taxon>Sacoglossa</taxon>
        <taxon>Placobranchoidea</taxon>
        <taxon>Plakobranchidae</taxon>
        <taxon>Elysia</taxon>
    </lineage>
</organism>
<dbReference type="Proteomes" id="UP000271974">
    <property type="component" value="Unassembled WGS sequence"/>
</dbReference>
<feature type="domain" description="FAS1" evidence="5">
    <location>
        <begin position="1"/>
        <end position="92"/>
    </location>
</feature>
<evidence type="ECO:0000256" key="1">
    <source>
        <dbReference type="ARBA" id="ARBA00004370"/>
    </source>
</evidence>
<evidence type="ECO:0000313" key="7">
    <source>
        <dbReference type="Proteomes" id="UP000271974"/>
    </source>
</evidence>
<keyword evidence="4" id="KW-0325">Glycoprotein</keyword>
<sequence length="187" mass="21028">MDEFTLFVPTNAAFEPVDQQLSAAALRYYIVNSFVYTPTVYEVQRLDTYLGPTHQLEIRFSDDDKVLVNNQELTMPDVLVEGGVIHQISGLLHPVLNWCNSTFMAWDQGPCTECFQNISNYTCPENISNYTCPENTAPYVPARIRRLECSYPSDNGLAYLGCQQICAVLPEDPTCCSGYFGKHCEGN</sequence>
<evidence type="ECO:0000313" key="6">
    <source>
        <dbReference type="EMBL" id="RUS77030.1"/>
    </source>
</evidence>
<keyword evidence="3" id="KW-1015">Disulfide bond</keyword>
<evidence type="ECO:0000256" key="4">
    <source>
        <dbReference type="ARBA" id="ARBA00023180"/>
    </source>
</evidence>
<dbReference type="AlphaFoldDB" id="A0A433T606"/>
<dbReference type="STRING" id="188477.A0A433T606"/>
<dbReference type="PANTHER" id="PTHR24038">
    <property type="entry name" value="STABILIN"/>
    <property type="match status" value="1"/>
</dbReference>